<accession>A0AAV7WNE2</accession>
<comment type="caution">
    <text evidence="2">The sequence shown here is derived from an EMBL/GenBank/DDBJ whole genome shotgun (WGS) entry which is preliminary data.</text>
</comment>
<proteinExistence type="predicted"/>
<evidence type="ECO:0000313" key="2">
    <source>
        <dbReference type="EMBL" id="KAJ1214754.1"/>
    </source>
</evidence>
<dbReference type="EMBL" id="JANPWB010000001">
    <property type="protein sequence ID" value="KAJ1214754.1"/>
    <property type="molecule type" value="Genomic_DNA"/>
</dbReference>
<keyword evidence="3" id="KW-1185">Reference proteome</keyword>
<gene>
    <name evidence="2" type="ORF">NDU88_002370</name>
</gene>
<organism evidence="2 3">
    <name type="scientific">Pleurodeles waltl</name>
    <name type="common">Iberian ribbed newt</name>
    <dbReference type="NCBI Taxonomy" id="8319"/>
    <lineage>
        <taxon>Eukaryota</taxon>
        <taxon>Metazoa</taxon>
        <taxon>Chordata</taxon>
        <taxon>Craniata</taxon>
        <taxon>Vertebrata</taxon>
        <taxon>Euteleostomi</taxon>
        <taxon>Amphibia</taxon>
        <taxon>Batrachia</taxon>
        <taxon>Caudata</taxon>
        <taxon>Salamandroidea</taxon>
        <taxon>Salamandridae</taxon>
        <taxon>Pleurodelinae</taxon>
        <taxon>Pleurodeles</taxon>
    </lineage>
</organism>
<feature type="region of interest" description="Disordered" evidence="1">
    <location>
        <begin position="60"/>
        <end position="81"/>
    </location>
</feature>
<name>A0AAV7WNE2_PLEWA</name>
<evidence type="ECO:0000256" key="1">
    <source>
        <dbReference type="SAM" id="MobiDB-lite"/>
    </source>
</evidence>
<sequence>MITPVTGKALSTQPASAISSVVRTDQVSLCSVTTHRDGRNRGRSARLSPPPLLRGIPLRLAQRDPGTTEEASDEVGMHCRPPEMSLADKEEMTQVDFPSPAGREGGGSGVGLAGRIRAPGAGEVAAVLDRTKETLHCIDFAACEALNNENK</sequence>
<dbReference type="AlphaFoldDB" id="A0AAV7WNE2"/>
<evidence type="ECO:0000313" key="3">
    <source>
        <dbReference type="Proteomes" id="UP001066276"/>
    </source>
</evidence>
<dbReference type="Proteomes" id="UP001066276">
    <property type="component" value="Chromosome 1_1"/>
</dbReference>
<reference evidence="2" key="1">
    <citation type="journal article" date="2022" name="bioRxiv">
        <title>Sequencing and chromosome-scale assembly of the giantPleurodeles waltlgenome.</title>
        <authorList>
            <person name="Brown T."/>
            <person name="Elewa A."/>
            <person name="Iarovenko S."/>
            <person name="Subramanian E."/>
            <person name="Araus A.J."/>
            <person name="Petzold A."/>
            <person name="Susuki M."/>
            <person name="Suzuki K.-i.T."/>
            <person name="Hayashi T."/>
            <person name="Toyoda A."/>
            <person name="Oliveira C."/>
            <person name="Osipova E."/>
            <person name="Leigh N.D."/>
            <person name="Simon A."/>
            <person name="Yun M.H."/>
        </authorList>
    </citation>
    <scope>NUCLEOTIDE SEQUENCE</scope>
    <source>
        <strain evidence="2">20211129_DDA</strain>
        <tissue evidence="2">Liver</tissue>
    </source>
</reference>
<protein>
    <submittedName>
        <fullName evidence="2">Uncharacterized protein</fullName>
    </submittedName>
</protein>